<name>A0A6P7P5D7_BETSP</name>
<evidence type="ECO:0000256" key="2">
    <source>
        <dbReference type="SAM" id="MobiDB-lite"/>
    </source>
</evidence>
<dbReference type="GO" id="GO:1990782">
    <property type="term" value="F:protein tyrosine kinase binding"/>
    <property type="evidence" value="ECO:0007669"/>
    <property type="project" value="TreeGrafter"/>
</dbReference>
<sequence length="577" mass="62297">MSQSAKQLLIIYEAEAEQWASYLRSVFTGPIPASGICCYDITGGSGRDEPVLRPFACKLVILSKGLVEALSQRLRALLARVLSPAAGVVVLLCGVDSLTPLLELVPLDANECLQVSSEQDANEYLSAVTDVVRKGVGSPSADLNPVACGGSGSVLVVPSRVLCGSCVEVFVLLKNRAVGGDAQLEFSGGNHTLSVTPARWNERTLRVSAPDFAAGRVTVTVLSDGAALGSAALQYCSSTEELGHILSRLMDPVQLMCEALQVSSVEKLDQRLASMLLEAMPGEGVQGLRWPEQPQTELQREDLPSLLHFAAQFGLRRVARLLLQVPGAARALHAADRRGRTPAEVAREHGHAQLHALLKETPKVSNVSEDRSDAGVYEIMCTADVQKEQRGEEEEEEEQEELYTPLGGDDEYDTIVKAVDIANRPPAPTPRPESTALQDRTPFIAQVFQKKTAPQAGADLYSLPTKQARGRGDAVSSTYDAAGPRVKAASEDEAQRRLGSWPRAQRSTCSQQEAPSQRRAGSVSSGDGVYDKINVVHHSPSAAAEKNRRRNKSVESDFYSTPLKGQHANFFWKADKR</sequence>
<dbReference type="Pfam" id="PF18567">
    <property type="entry name" value="TIR_3"/>
    <property type="match status" value="1"/>
</dbReference>
<dbReference type="GO" id="GO:0042113">
    <property type="term" value="P:B cell activation"/>
    <property type="evidence" value="ECO:0007669"/>
    <property type="project" value="TreeGrafter"/>
</dbReference>
<dbReference type="GO" id="GO:0051898">
    <property type="term" value="P:negative regulation of phosphatidylinositol 3-kinase/protein kinase B signal transduction"/>
    <property type="evidence" value="ECO:0007669"/>
    <property type="project" value="TreeGrafter"/>
</dbReference>
<evidence type="ECO:0000313" key="5">
    <source>
        <dbReference type="RefSeq" id="XP_029027672.1"/>
    </source>
</evidence>
<gene>
    <name evidence="5 6" type="primary">LOC114868352</name>
</gene>
<dbReference type="SMART" id="SM01282">
    <property type="entry name" value="DBB"/>
    <property type="match status" value="1"/>
</dbReference>
<dbReference type="Gene3D" id="1.25.40.20">
    <property type="entry name" value="Ankyrin repeat-containing domain"/>
    <property type="match status" value="1"/>
</dbReference>
<dbReference type="InParanoid" id="A0A6P7P5D7"/>
<evidence type="ECO:0000313" key="4">
    <source>
        <dbReference type="Proteomes" id="UP000515150"/>
    </source>
</evidence>
<reference evidence="5 6" key="1">
    <citation type="submission" date="2025-04" db="UniProtKB">
        <authorList>
            <consortium name="RefSeq"/>
        </authorList>
    </citation>
    <scope>IDENTIFICATION</scope>
</reference>
<dbReference type="AlphaFoldDB" id="A0A6P7P5D7"/>
<organism evidence="4 5">
    <name type="scientific">Betta splendens</name>
    <name type="common">Siamese fighting fish</name>
    <dbReference type="NCBI Taxonomy" id="158456"/>
    <lineage>
        <taxon>Eukaryota</taxon>
        <taxon>Metazoa</taxon>
        <taxon>Chordata</taxon>
        <taxon>Craniata</taxon>
        <taxon>Vertebrata</taxon>
        <taxon>Euteleostomi</taxon>
        <taxon>Actinopterygii</taxon>
        <taxon>Neopterygii</taxon>
        <taxon>Teleostei</taxon>
        <taxon>Neoteleostei</taxon>
        <taxon>Acanthomorphata</taxon>
        <taxon>Anabantaria</taxon>
        <taxon>Anabantiformes</taxon>
        <taxon>Anabantoidei</taxon>
        <taxon>Osphronemidae</taxon>
        <taxon>Betta</taxon>
    </lineage>
</organism>
<dbReference type="GeneTree" id="ENSGT00390000008787"/>
<dbReference type="Gene3D" id="3.40.50.10140">
    <property type="entry name" value="Toll/interleukin-1 receptor homology (TIR) domain"/>
    <property type="match status" value="1"/>
</dbReference>
<evidence type="ECO:0000313" key="6">
    <source>
        <dbReference type="RefSeq" id="XP_055369539.1"/>
    </source>
</evidence>
<keyword evidence="4" id="KW-1185">Reference proteome</keyword>
<dbReference type="InterPro" id="IPR041340">
    <property type="entry name" value="PIK3AP1_TIR"/>
</dbReference>
<evidence type="ECO:0000256" key="1">
    <source>
        <dbReference type="ARBA" id="ARBA00022553"/>
    </source>
</evidence>
<dbReference type="InterPro" id="IPR036770">
    <property type="entry name" value="Ankyrin_rpt-contain_sf"/>
</dbReference>
<proteinExistence type="predicted"/>
<dbReference type="InterPro" id="IPR035897">
    <property type="entry name" value="Toll_tir_struct_dom_sf"/>
</dbReference>
<dbReference type="Pfam" id="PF14545">
    <property type="entry name" value="DBB"/>
    <property type="match status" value="1"/>
</dbReference>
<dbReference type="Proteomes" id="UP000515150">
    <property type="component" value="Chromosome 2"/>
</dbReference>
<dbReference type="InterPro" id="IPR017893">
    <property type="entry name" value="DBB_domain"/>
</dbReference>
<accession>A0A6P7P5D7</accession>
<dbReference type="PANTHER" id="PTHR16267:SF13">
    <property type="entry name" value="B-CELL SCAFFOLD PROTEIN WITH ANKYRIN REPEATS"/>
    <property type="match status" value="1"/>
</dbReference>
<dbReference type="OrthoDB" id="8192811at2759"/>
<feature type="compositionally biased region" description="Acidic residues" evidence="2">
    <location>
        <begin position="391"/>
        <end position="401"/>
    </location>
</feature>
<evidence type="ECO:0000259" key="3">
    <source>
        <dbReference type="PROSITE" id="PS51376"/>
    </source>
</evidence>
<feature type="compositionally biased region" description="Polar residues" evidence="2">
    <location>
        <begin position="505"/>
        <end position="515"/>
    </location>
</feature>
<dbReference type="GeneID" id="114868352"/>
<keyword evidence="1" id="KW-0597">Phosphoprotein</keyword>
<dbReference type="GO" id="GO:0005102">
    <property type="term" value="F:signaling receptor binding"/>
    <property type="evidence" value="ECO:0007669"/>
    <property type="project" value="TreeGrafter"/>
</dbReference>
<dbReference type="SUPFAM" id="SSF48403">
    <property type="entry name" value="Ankyrin repeat"/>
    <property type="match status" value="1"/>
</dbReference>
<dbReference type="RefSeq" id="XP_029027672.1">
    <property type="nucleotide sequence ID" value="XM_029171839.3"/>
</dbReference>
<feature type="region of interest" description="Disordered" evidence="2">
    <location>
        <begin position="386"/>
        <end position="409"/>
    </location>
</feature>
<dbReference type="RefSeq" id="XP_055369539.1">
    <property type="nucleotide sequence ID" value="XM_055513564.1"/>
</dbReference>
<dbReference type="InterPro" id="IPR052446">
    <property type="entry name" value="B-cell_PI3K-Signaling_Adptrs"/>
</dbReference>
<dbReference type="KEGG" id="bspl:114868352"/>
<feature type="region of interest" description="Disordered" evidence="2">
    <location>
        <begin position="458"/>
        <end position="560"/>
    </location>
</feature>
<protein>
    <submittedName>
        <fullName evidence="5 6">B-cell scaffold protein with ankyrin repeats-like isoform X1</fullName>
    </submittedName>
</protein>
<dbReference type="PANTHER" id="PTHR16267">
    <property type="entry name" value="BANK1/PIK3AP1 FAMILY MEMBER"/>
    <property type="match status" value="1"/>
</dbReference>
<dbReference type="PROSITE" id="PS51376">
    <property type="entry name" value="DBB"/>
    <property type="match status" value="1"/>
</dbReference>
<dbReference type="GO" id="GO:0050869">
    <property type="term" value="P:negative regulation of B cell activation"/>
    <property type="evidence" value="ECO:0007669"/>
    <property type="project" value="TreeGrafter"/>
</dbReference>
<feature type="domain" description="DBB" evidence="3">
    <location>
        <begin position="156"/>
        <end position="288"/>
    </location>
</feature>